<reference evidence="1 2" key="1">
    <citation type="submission" date="2020-12" db="EMBL/GenBank/DDBJ databases">
        <title>Sulforoseuscoccus oceanibium gen. nov., sp. nov., a representative of the phylum Verrucomicrobia with special cytoplasmic membrane, and proposal of Sulforoseuscoccusaceae fam. nov.</title>
        <authorList>
            <person name="Xi F."/>
        </authorList>
    </citation>
    <scope>NUCLEOTIDE SEQUENCE [LARGE SCALE GENOMIC DNA]</scope>
    <source>
        <strain evidence="1 2">T37</strain>
    </source>
</reference>
<dbReference type="EMBL" id="CP066776">
    <property type="protein sequence ID" value="QQL45737.1"/>
    <property type="molecule type" value="Genomic_DNA"/>
</dbReference>
<gene>
    <name evidence="1" type="ORF">G3M56_003880</name>
</gene>
<evidence type="ECO:0000313" key="1">
    <source>
        <dbReference type="EMBL" id="QQL45737.1"/>
    </source>
</evidence>
<dbReference type="AlphaFoldDB" id="A0A6B3L5R3"/>
<keyword evidence="2" id="KW-1185">Reference proteome</keyword>
<dbReference type="KEGG" id="soa:G3M56_003880"/>
<dbReference type="RefSeq" id="WP_164365457.1">
    <property type="nucleotide sequence ID" value="NZ_CP066776.1"/>
</dbReference>
<organism evidence="1 2">
    <name type="scientific">Sulfuriroseicoccus oceanibius</name>
    <dbReference type="NCBI Taxonomy" id="2707525"/>
    <lineage>
        <taxon>Bacteria</taxon>
        <taxon>Pseudomonadati</taxon>
        <taxon>Verrucomicrobiota</taxon>
        <taxon>Verrucomicrobiia</taxon>
        <taxon>Verrucomicrobiales</taxon>
        <taxon>Verrucomicrobiaceae</taxon>
        <taxon>Sulfuriroseicoccus</taxon>
    </lineage>
</organism>
<name>A0A6B3L5R3_9BACT</name>
<proteinExistence type="predicted"/>
<sequence>MAITLSTNYSKKLGLPGYSSHAFSASIEVELASTDALPAEIERLYHLLQQNVDQQIQSPGFVPDGHYASSPPADNGNIVPINGGQWNCSPKQQKLILKVIEEQHLDKHDVESVAQQRFNKGVRELNKLEAS</sequence>
<protein>
    <submittedName>
        <fullName evidence="1">Uncharacterized protein</fullName>
    </submittedName>
</protein>
<evidence type="ECO:0000313" key="2">
    <source>
        <dbReference type="Proteomes" id="UP000475117"/>
    </source>
</evidence>
<accession>A0A6B3L5R3</accession>
<dbReference type="Proteomes" id="UP000475117">
    <property type="component" value="Chromosome"/>
</dbReference>